<name>A0A834VAW6_SARSC</name>
<evidence type="ECO:0000313" key="22">
    <source>
        <dbReference type="Proteomes" id="UP000070412"/>
    </source>
</evidence>
<feature type="domain" description="Protein kinase" evidence="19">
    <location>
        <begin position="503"/>
        <end position="886"/>
    </location>
</feature>
<dbReference type="Gene3D" id="2.130.10.10">
    <property type="entry name" value="YVTN repeat-like/Quinoprotein amine dehydrogenase"/>
    <property type="match status" value="1"/>
</dbReference>
<dbReference type="GO" id="GO:0006986">
    <property type="term" value="P:response to unfolded protein"/>
    <property type="evidence" value="ECO:0007669"/>
    <property type="project" value="UniProtKB-KW"/>
</dbReference>
<dbReference type="EnsemblMetazoa" id="SSS_458s_mrna">
    <property type="protein sequence ID" value="KAF7490752.1"/>
    <property type="gene ID" value="SSS_458"/>
</dbReference>
<evidence type="ECO:0000256" key="7">
    <source>
        <dbReference type="ARBA" id="ARBA00022777"/>
    </source>
</evidence>
<evidence type="ECO:0000256" key="4">
    <source>
        <dbReference type="ARBA" id="ARBA00022553"/>
    </source>
</evidence>
<keyword evidence="18" id="KW-0732">Signal</keyword>
<keyword evidence="5" id="KW-0808">Transferase</keyword>
<evidence type="ECO:0000256" key="1">
    <source>
        <dbReference type="ARBA" id="ARBA00004115"/>
    </source>
</evidence>
<evidence type="ECO:0000256" key="11">
    <source>
        <dbReference type="ARBA" id="ARBA00023016"/>
    </source>
</evidence>
<evidence type="ECO:0000256" key="10">
    <source>
        <dbReference type="ARBA" id="ARBA00022845"/>
    </source>
</evidence>
<dbReference type="Gene3D" id="1.10.510.10">
    <property type="entry name" value="Transferase(Phosphotransferase) domain 1"/>
    <property type="match status" value="1"/>
</dbReference>
<evidence type="ECO:0000256" key="14">
    <source>
        <dbReference type="ARBA" id="ARBA00037982"/>
    </source>
</evidence>
<evidence type="ECO:0000256" key="16">
    <source>
        <dbReference type="PROSITE-ProRule" id="PRU10141"/>
    </source>
</evidence>
<proteinExistence type="inferred from homology"/>
<dbReference type="InterPro" id="IPR050339">
    <property type="entry name" value="CC_SR_Kinase"/>
</dbReference>
<keyword evidence="12" id="KW-0325">Glycoprotein</keyword>
<evidence type="ECO:0000256" key="6">
    <source>
        <dbReference type="ARBA" id="ARBA00022741"/>
    </source>
</evidence>
<accession>A0A834VAW6</accession>
<dbReference type="InterPro" id="IPR017441">
    <property type="entry name" value="Protein_kinase_ATP_BS"/>
</dbReference>
<dbReference type="PANTHER" id="PTHR11042:SF91">
    <property type="entry name" value="EUKARYOTIC TRANSLATION INITIATION FACTOR 2-ALPHA KINASE"/>
    <property type="match status" value="1"/>
</dbReference>
<keyword evidence="11" id="KW-0346">Stress response</keyword>
<organism evidence="20">
    <name type="scientific">Sarcoptes scabiei</name>
    <name type="common">Itch mite</name>
    <name type="synonym">Acarus scabiei</name>
    <dbReference type="NCBI Taxonomy" id="52283"/>
    <lineage>
        <taxon>Eukaryota</taxon>
        <taxon>Metazoa</taxon>
        <taxon>Ecdysozoa</taxon>
        <taxon>Arthropoda</taxon>
        <taxon>Chelicerata</taxon>
        <taxon>Arachnida</taxon>
        <taxon>Acari</taxon>
        <taxon>Acariformes</taxon>
        <taxon>Sarcoptiformes</taxon>
        <taxon>Astigmata</taxon>
        <taxon>Psoroptidia</taxon>
        <taxon>Sarcoptoidea</taxon>
        <taxon>Sarcoptidae</taxon>
        <taxon>Sarcoptinae</taxon>
        <taxon>Sarcoptes</taxon>
    </lineage>
</organism>
<keyword evidence="13" id="KW-0834">Unfolded protein response</keyword>
<dbReference type="PROSITE" id="PS51257">
    <property type="entry name" value="PROKAR_LIPOPROTEIN"/>
    <property type="match status" value="1"/>
</dbReference>
<feature type="chain" id="PRO_5038259495" description="non-specific serine/threonine protein kinase" evidence="18">
    <location>
        <begin position="29"/>
        <end position="889"/>
    </location>
</feature>
<feature type="signal peptide" evidence="18">
    <location>
        <begin position="1"/>
        <end position="28"/>
    </location>
</feature>
<evidence type="ECO:0000259" key="19">
    <source>
        <dbReference type="PROSITE" id="PS50011"/>
    </source>
</evidence>
<dbReference type="SUPFAM" id="SSF56112">
    <property type="entry name" value="Protein kinase-like (PK-like)"/>
    <property type="match status" value="1"/>
</dbReference>
<dbReference type="InterPro" id="IPR015943">
    <property type="entry name" value="WD40/YVTN_repeat-like_dom_sf"/>
</dbReference>
<dbReference type="AlphaFoldDB" id="A0A834VAW6"/>
<dbReference type="EMBL" id="WVUK01000062">
    <property type="protein sequence ID" value="KAF7490752.1"/>
    <property type="molecule type" value="Genomic_DNA"/>
</dbReference>
<dbReference type="EC" id="2.7.11.1" evidence="2"/>
<reference evidence="22" key="1">
    <citation type="journal article" date="2020" name="PLoS Negl. Trop. Dis.">
        <title>High-quality nuclear genome for Sarcoptes scabiei-A critical resource for a neglected parasite.</title>
        <authorList>
            <person name="Korhonen P.K."/>
            <person name="Gasser R.B."/>
            <person name="Ma G."/>
            <person name="Wang T."/>
            <person name="Stroehlein A.J."/>
            <person name="Young N.D."/>
            <person name="Ang C.S."/>
            <person name="Fernando D.D."/>
            <person name="Lu H.C."/>
            <person name="Taylor S."/>
            <person name="Reynolds S.L."/>
            <person name="Mofiz E."/>
            <person name="Najaraj S.H."/>
            <person name="Gowda H."/>
            <person name="Madugundu A."/>
            <person name="Renuse S."/>
            <person name="Holt D."/>
            <person name="Pandey A."/>
            <person name="Papenfuss A.T."/>
            <person name="Fischer K."/>
        </authorList>
    </citation>
    <scope>NUCLEOTIDE SEQUENCE [LARGE SCALE GENOMIC DNA]</scope>
</reference>
<evidence type="ECO:0000313" key="21">
    <source>
        <dbReference type="EnsemblMetazoa" id="KAF7490752.1"/>
    </source>
</evidence>
<dbReference type="SMART" id="SM00220">
    <property type="entry name" value="S_TKc"/>
    <property type="match status" value="1"/>
</dbReference>
<dbReference type="GO" id="GO:0005524">
    <property type="term" value="F:ATP binding"/>
    <property type="evidence" value="ECO:0007669"/>
    <property type="project" value="UniProtKB-UniRule"/>
</dbReference>
<reference evidence="21" key="3">
    <citation type="submission" date="2022-06" db="UniProtKB">
        <authorList>
            <consortium name="EnsemblMetazoa"/>
        </authorList>
    </citation>
    <scope>IDENTIFICATION</scope>
</reference>
<keyword evidence="4" id="KW-0597">Phosphoprotein</keyword>
<evidence type="ECO:0000256" key="17">
    <source>
        <dbReference type="SAM" id="MobiDB-lite"/>
    </source>
</evidence>
<keyword evidence="10" id="KW-0810">Translation regulation</keyword>
<evidence type="ECO:0000256" key="13">
    <source>
        <dbReference type="ARBA" id="ARBA00023230"/>
    </source>
</evidence>
<dbReference type="GO" id="GO:0004694">
    <property type="term" value="F:eukaryotic translation initiation factor 2alpha kinase activity"/>
    <property type="evidence" value="ECO:0007669"/>
    <property type="project" value="TreeGrafter"/>
</dbReference>
<keyword evidence="20" id="KW-0648">Protein biosynthesis</keyword>
<dbReference type="SUPFAM" id="SSF50998">
    <property type="entry name" value="Quinoprotein alcohol dehydrogenase-like"/>
    <property type="match status" value="1"/>
</dbReference>
<dbReference type="Pfam" id="PF00069">
    <property type="entry name" value="Pkinase"/>
    <property type="match status" value="2"/>
</dbReference>
<dbReference type="GO" id="GO:0005634">
    <property type="term" value="C:nucleus"/>
    <property type="evidence" value="ECO:0007669"/>
    <property type="project" value="TreeGrafter"/>
</dbReference>
<keyword evidence="7 20" id="KW-0418">Kinase</keyword>
<keyword evidence="8" id="KW-0256">Endoplasmic reticulum</keyword>
<evidence type="ECO:0000256" key="18">
    <source>
        <dbReference type="SAM" id="SignalP"/>
    </source>
</evidence>
<dbReference type="PANTHER" id="PTHR11042">
    <property type="entry name" value="EUKARYOTIC TRANSLATION INITIATION FACTOR 2-ALPHA KINASE EIF2-ALPHA KINASE -RELATED"/>
    <property type="match status" value="1"/>
</dbReference>
<dbReference type="Gene3D" id="3.30.200.20">
    <property type="entry name" value="Phosphorylase Kinase, domain 1"/>
    <property type="match status" value="1"/>
</dbReference>
<dbReference type="OrthoDB" id="341578at2759"/>
<dbReference type="InterPro" id="IPR008271">
    <property type="entry name" value="Ser/Thr_kinase_AS"/>
</dbReference>
<protein>
    <recommendedName>
        <fullName evidence="2">non-specific serine/threonine protein kinase</fullName>
        <ecNumber evidence="2">2.7.11.1</ecNumber>
    </recommendedName>
    <alternativeName>
        <fullName evidence="15">PRKR-like endoplasmic reticulum kinase</fullName>
    </alternativeName>
</protein>
<comment type="similarity">
    <text evidence="14">Belongs to the protein kinase superfamily. Ser/Thr protein kinase family. GCN2 subfamily.</text>
</comment>
<dbReference type="FunFam" id="1.10.510.10:FF:000251">
    <property type="entry name" value="eukaryotic translation initiation factor 2-alpha kinase 3"/>
    <property type="match status" value="1"/>
</dbReference>
<evidence type="ECO:0000313" key="20">
    <source>
        <dbReference type="EMBL" id="KAF7490752.1"/>
    </source>
</evidence>
<gene>
    <name evidence="20" type="primary">SSS_458g</name>
    <name evidence="20" type="ORF">SSS_458</name>
</gene>
<dbReference type="PROSITE" id="PS50011">
    <property type="entry name" value="PROTEIN_KINASE_DOM"/>
    <property type="match status" value="1"/>
</dbReference>
<dbReference type="GO" id="GO:0003743">
    <property type="term" value="F:translation initiation factor activity"/>
    <property type="evidence" value="ECO:0007669"/>
    <property type="project" value="UniProtKB-KW"/>
</dbReference>
<keyword evidence="20" id="KW-0396">Initiation factor</keyword>
<keyword evidence="6 16" id="KW-0547">Nucleotide-binding</keyword>
<evidence type="ECO:0000256" key="5">
    <source>
        <dbReference type="ARBA" id="ARBA00022679"/>
    </source>
</evidence>
<evidence type="ECO:0000256" key="2">
    <source>
        <dbReference type="ARBA" id="ARBA00012513"/>
    </source>
</evidence>
<dbReference type="InterPro" id="IPR000719">
    <property type="entry name" value="Prot_kinase_dom"/>
</dbReference>
<comment type="subcellular location">
    <subcellularLocation>
        <location evidence="1">Endoplasmic reticulum membrane</location>
        <topology evidence="1">Single-pass type I membrane protein</topology>
    </subcellularLocation>
</comment>
<dbReference type="InterPro" id="IPR011009">
    <property type="entry name" value="Kinase-like_dom_sf"/>
</dbReference>
<sequence length="889" mass="103381">MSRFKAFPRLSFCLLVFFISSCCSSVEKEETVYLKDSNLLPNCLQEFDQIKNFIIVVTLNGKINIVNAIDGQLRWSKQIQSQPLLSSNIDNVITIHNNKGEIVKLLPSLDGNLYVYQGQTIKKTQFSAEKLLKSSLKFNENLVLVGGQESKIIGFKLRNGDVVYDCGHNGCSNNSDTDGEEIILLRKKSQSVRAFNTLTGREEWHFAVDDPQIIKIINQECFDDQKTNPIKVAFKVSLSDGGISGSVTLWNESTNNALINSWNLGLESPIVNMWHLQNNELIKINIFDPEINNYSSFANKNDYKHPYLYIGSYKNNFYIQSSTPEYSSNLREISYEENVHNQEIIPLQQMSSNDSSYGTEKIESTLPLERDPAKNSERYLVFQYKTKQKQCSLSEKVETPDKNDEDNVIIEIVYTSLSYYWKEILCLCLIFSAAINTLFCLIKKYIYKASMKNRIIIESSPESDLPQSEEVRERTESTNSMPENETDNGDDTPRYQSRYLEDFDQISLIGKGGFGLVFEAKHKIDESHYAIKRISMPAIEEKRHKFMREIRALSKLDHVNIVRYYNTWVEEPPLGWQEEQDKLHNYDITSTFTEQTTKYSSQQHHLQSKNIDRIKSRLTTKSDDDSLEIVFEEESMPNDDDKEINKNVETEDGTEEEDIGRVLYHDQSAKKTDVFPRQSNHYVLKNSKIPRAFMYIQMQLCQKETLKDWLFKHKQRKHKQILNIFEQLLRAINYVHSNNIIHRDIKPSNIFFAFDGLVKIGDFGLATTTIDESYDFAEYSSKTQKLKSRHTNRVGTHLYMSPEQISNKPYDHKVDIYSTGIVLYELLNSFETEFERIMHLQRIRNKKFSDAFQKQFNAEKKLIEEMMAELPKDRPESFEILEHQLFKAD</sequence>
<feature type="region of interest" description="Disordered" evidence="17">
    <location>
        <begin position="461"/>
        <end position="494"/>
    </location>
</feature>
<dbReference type="InterPro" id="IPR011047">
    <property type="entry name" value="Quinoprotein_ADH-like_sf"/>
</dbReference>
<keyword evidence="22" id="KW-1185">Reference proteome</keyword>
<evidence type="ECO:0000256" key="3">
    <source>
        <dbReference type="ARBA" id="ARBA00022527"/>
    </source>
</evidence>
<evidence type="ECO:0000256" key="8">
    <source>
        <dbReference type="ARBA" id="ARBA00022824"/>
    </source>
</evidence>
<dbReference type="Proteomes" id="UP000070412">
    <property type="component" value="Unassembled WGS sequence"/>
</dbReference>
<keyword evidence="3" id="KW-0723">Serine/threonine-protein kinase</keyword>
<evidence type="ECO:0000256" key="12">
    <source>
        <dbReference type="ARBA" id="ARBA00023180"/>
    </source>
</evidence>
<reference evidence="20" key="2">
    <citation type="submission" date="2020-01" db="EMBL/GenBank/DDBJ databases">
        <authorList>
            <person name="Korhonen P.K.K."/>
            <person name="Guangxu M.G."/>
            <person name="Wang T.W."/>
            <person name="Stroehlein A.J.S."/>
            <person name="Young N.D."/>
            <person name="Ang C.-S.A."/>
            <person name="Fernando D.W.F."/>
            <person name="Lu H.L."/>
            <person name="Taylor S.T."/>
            <person name="Ehtesham M.E.M."/>
            <person name="Najaraj S.H.N."/>
            <person name="Harsha G.H.G."/>
            <person name="Madugundu A.M."/>
            <person name="Renuse S.R."/>
            <person name="Holt D.H."/>
            <person name="Pandey A.P."/>
            <person name="Papenfuss A.P."/>
            <person name="Gasser R.B.G."/>
            <person name="Fischer K.F."/>
        </authorList>
    </citation>
    <scope>NUCLEOTIDE SEQUENCE</scope>
    <source>
        <strain evidence="20">SSS_KF_BRIS2020</strain>
    </source>
</reference>
<evidence type="ECO:0000256" key="15">
    <source>
        <dbReference type="ARBA" id="ARBA00041500"/>
    </source>
</evidence>
<dbReference type="PROSITE" id="PS00107">
    <property type="entry name" value="PROTEIN_KINASE_ATP"/>
    <property type="match status" value="1"/>
</dbReference>
<dbReference type="GO" id="GO:0005789">
    <property type="term" value="C:endoplasmic reticulum membrane"/>
    <property type="evidence" value="ECO:0007669"/>
    <property type="project" value="UniProtKB-SubCell"/>
</dbReference>
<feature type="binding site" evidence="16">
    <location>
        <position position="532"/>
    </location>
    <ligand>
        <name>ATP</name>
        <dbReference type="ChEBI" id="CHEBI:30616"/>
    </ligand>
</feature>
<evidence type="ECO:0000256" key="9">
    <source>
        <dbReference type="ARBA" id="ARBA00022840"/>
    </source>
</evidence>
<keyword evidence="9 16" id="KW-0067">ATP-binding</keyword>
<dbReference type="PROSITE" id="PS00108">
    <property type="entry name" value="PROTEIN_KINASE_ST"/>
    <property type="match status" value="1"/>
</dbReference>